<keyword evidence="2" id="KW-1185">Reference proteome</keyword>
<dbReference type="InParanoid" id="F0XP39"/>
<proteinExistence type="predicted"/>
<dbReference type="AlphaFoldDB" id="F0XP39"/>
<dbReference type="RefSeq" id="XP_014169675.1">
    <property type="nucleotide sequence ID" value="XM_014314200.1"/>
</dbReference>
<evidence type="ECO:0000313" key="2">
    <source>
        <dbReference type="Proteomes" id="UP000007796"/>
    </source>
</evidence>
<dbReference type="EMBL" id="GL629801">
    <property type="protein sequence ID" value="EFX00193.1"/>
    <property type="molecule type" value="Genomic_DNA"/>
</dbReference>
<name>F0XP39_GROCL</name>
<evidence type="ECO:0000313" key="1">
    <source>
        <dbReference type="EMBL" id="EFX00193.1"/>
    </source>
</evidence>
<dbReference type="GeneID" id="25980712"/>
<sequence>MPPTAVRDRPGPNVGTEILFLFLQLKQASVHHTSRTVDSFLAMDSADFQQSENRTPATEHLRVSQISQRHVQTDTLHADSVTAVVQPPCSSLQP</sequence>
<dbReference type="HOGENOM" id="CLU_2386375_0_0_1"/>
<organism evidence="2">
    <name type="scientific">Grosmannia clavigera (strain kw1407 / UAMH 11150)</name>
    <name type="common">Blue stain fungus</name>
    <name type="synonym">Graphiocladiella clavigera</name>
    <dbReference type="NCBI Taxonomy" id="655863"/>
    <lineage>
        <taxon>Eukaryota</taxon>
        <taxon>Fungi</taxon>
        <taxon>Dikarya</taxon>
        <taxon>Ascomycota</taxon>
        <taxon>Pezizomycotina</taxon>
        <taxon>Sordariomycetes</taxon>
        <taxon>Sordariomycetidae</taxon>
        <taxon>Ophiostomatales</taxon>
        <taxon>Ophiostomataceae</taxon>
        <taxon>Leptographium</taxon>
    </lineage>
</organism>
<reference evidence="1 2" key="1">
    <citation type="journal article" date="2011" name="Proc. Natl. Acad. Sci. U.S.A.">
        <title>Genome and transcriptome analyses of the mountain pine beetle-fungal symbiont Grosmannia clavigera, a lodgepole pine pathogen.</title>
        <authorList>
            <person name="DiGuistini S."/>
            <person name="Wang Y."/>
            <person name="Liao N.Y."/>
            <person name="Taylor G."/>
            <person name="Tanguay P."/>
            <person name="Feau N."/>
            <person name="Henrissat B."/>
            <person name="Chan S.K."/>
            <person name="Hesse-Orce U."/>
            <person name="Alamouti S.M."/>
            <person name="Tsui C.K.M."/>
            <person name="Docking R.T."/>
            <person name="Levasseur A."/>
            <person name="Haridas S."/>
            <person name="Robertson G."/>
            <person name="Birol I."/>
            <person name="Holt R.A."/>
            <person name="Marra M.A."/>
            <person name="Hamelin R.C."/>
            <person name="Hirst M."/>
            <person name="Jones S.J.M."/>
            <person name="Bohlmann J."/>
            <person name="Breuil C."/>
        </authorList>
    </citation>
    <scope>NUCLEOTIDE SEQUENCE [LARGE SCALE GENOMIC DNA]</scope>
    <source>
        <strain evidence="2">kw1407 / UAMH 11150</strain>
    </source>
</reference>
<accession>F0XP39</accession>
<protein>
    <submittedName>
        <fullName evidence="1">Uncharacterized protein</fullName>
    </submittedName>
</protein>
<dbReference type="Proteomes" id="UP000007796">
    <property type="component" value="Unassembled WGS sequence"/>
</dbReference>
<gene>
    <name evidence="1" type="ORF">CMQ_7195</name>
</gene>